<evidence type="ECO:0000256" key="1">
    <source>
        <dbReference type="SAM" id="MobiDB-lite"/>
    </source>
</evidence>
<accession>A0A9P7K4J1</accession>
<evidence type="ECO:0000313" key="2">
    <source>
        <dbReference type="EMBL" id="KAG5636179.1"/>
    </source>
</evidence>
<gene>
    <name evidence="2" type="ORF">H0H81_008914</name>
</gene>
<evidence type="ECO:0008006" key="4">
    <source>
        <dbReference type="Google" id="ProtNLM"/>
    </source>
</evidence>
<organism evidence="2 3">
    <name type="scientific">Sphagnurus paluster</name>
    <dbReference type="NCBI Taxonomy" id="117069"/>
    <lineage>
        <taxon>Eukaryota</taxon>
        <taxon>Fungi</taxon>
        <taxon>Dikarya</taxon>
        <taxon>Basidiomycota</taxon>
        <taxon>Agaricomycotina</taxon>
        <taxon>Agaricomycetes</taxon>
        <taxon>Agaricomycetidae</taxon>
        <taxon>Agaricales</taxon>
        <taxon>Tricholomatineae</taxon>
        <taxon>Lyophyllaceae</taxon>
        <taxon>Sphagnurus</taxon>
    </lineage>
</organism>
<reference evidence="2" key="2">
    <citation type="submission" date="2021-10" db="EMBL/GenBank/DDBJ databases">
        <title>Phylogenomics reveals ancestral predisposition of the termite-cultivated fungus Termitomyces towards a domesticated lifestyle.</title>
        <authorList>
            <person name="Auxier B."/>
            <person name="Grum-Grzhimaylo A."/>
            <person name="Cardenas M.E."/>
            <person name="Lodge J.D."/>
            <person name="Laessoe T."/>
            <person name="Pedersen O."/>
            <person name="Smith M.E."/>
            <person name="Kuyper T.W."/>
            <person name="Franco-Molano E.A."/>
            <person name="Baroni T.J."/>
            <person name="Aanen D.K."/>
        </authorList>
    </citation>
    <scope>NUCLEOTIDE SEQUENCE</scope>
    <source>
        <strain evidence="2">D49</strain>
    </source>
</reference>
<dbReference type="EMBL" id="JABCKI010005966">
    <property type="protein sequence ID" value="KAG5636179.1"/>
    <property type="molecule type" value="Genomic_DNA"/>
</dbReference>
<dbReference type="AlphaFoldDB" id="A0A9P7K4J1"/>
<dbReference type="Proteomes" id="UP000717328">
    <property type="component" value="Unassembled WGS sequence"/>
</dbReference>
<dbReference type="OrthoDB" id="2745518at2759"/>
<sequence length="411" mass="47154">MRQLTSLPLDDDIIDRILVFLPNYSTLLATILACKHFYDIFKNHPNSIVRAVSYNVTGPALPQAIRVLRYTPPDPDASAKDNENTTTSSWKEDDPISPITNEECRQLQRNAEVVNTLEDIFSTRHKDRASRTNVLTSIESWRFRRAMYRMMLFAKAFPLDDEEEIEFEDALDPDELQKARLRRKEFLAEFTNNELCELHSVSLFLKEVAAWACVASGTYSDETLQSGDVALARGPALILEAYVAHDVEGLSGYLTDGIITQTVEDYISDPLSKIWEERKQKSPPTDASHWTSILDDIKGDKDICHSCHVVHGLNLWNETNWEYLDGVPSFFNMQALVKGNLIRNIVDGPTLKGKIATLRCQNLLKEIHAIPQKNPPFREWDKQDWMCETCIAEIIRSHFHIWFLERQVESK</sequence>
<protein>
    <recommendedName>
        <fullName evidence="4">F-box domain-containing protein</fullName>
    </recommendedName>
</protein>
<proteinExistence type="predicted"/>
<reference evidence="2" key="1">
    <citation type="submission" date="2021-02" db="EMBL/GenBank/DDBJ databases">
        <authorList>
            <person name="Nieuwenhuis M."/>
            <person name="Van De Peppel L.J.J."/>
        </authorList>
    </citation>
    <scope>NUCLEOTIDE SEQUENCE</scope>
    <source>
        <strain evidence="2">D49</strain>
    </source>
</reference>
<keyword evidence="3" id="KW-1185">Reference proteome</keyword>
<dbReference type="PROSITE" id="PS51257">
    <property type="entry name" value="PROKAR_LIPOPROTEIN"/>
    <property type="match status" value="1"/>
</dbReference>
<evidence type="ECO:0000313" key="3">
    <source>
        <dbReference type="Proteomes" id="UP000717328"/>
    </source>
</evidence>
<feature type="region of interest" description="Disordered" evidence="1">
    <location>
        <begin position="72"/>
        <end position="99"/>
    </location>
</feature>
<name>A0A9P7K4J1_9AGAR</name>
<comment type="caution">
    <text evidence="2">The sequence shown here is derived from an EMBL/GenBank/DDBJ whole genome shotgun (WGS) entry which is preliminary data.</text>
</comment>